<keyword evidence="1" id="KW-0472">Membrane</keyword>
<dbReference type="EMBL" id="JAADJG010000212">
    <property type="protein sequence ID" value="KAF4451699.1"/>
    <property type="molecule type" value="Genomic_DNA"/>
</dbReference>
<keyword evidence="1" id="KW-1133">Transmembrane helix</keyword>
<dbReference type="OrthoDB" id="5089217at2759"/>
<organism evidence="2 3">
    <name type="scientific">Fusarium austroafricanum</name>
    <dbReference type="NCBI Taxonomy" id="2364996"/>
    <lineage>
        <taxon>Eukaryota</taxon>
        <taxon>Fungi</taxon>
        <taxon>Dikarya</taxon>
        <taxon>Ascomycota</taxon>
        <taxon>Pezizomycotina</taxon>
        <taxon>Sordariomycetes</taxon>
        <taxon>Hypocreomycetidae</taxon>
        <taxon>Hypocreales</taxon>
        <taxon>Nectriaceae</taxon>
        <taxon>Fusarium</taxon>
        <taxon>Fusarium concolor species complex</taxon>
    </lineage>
</organism>
<feature type="transmembrane region" description="Helical" evidence="1">
    <location>
        <begin position="34"/>
        <end position="54"/>
    </location>
</feature>
<name>A0A8H4KL76_9HYPO</name>
<comment type="caution">
    <text evidence="2">The sequence shown here is derived from an EMBL/GenBank/DDBJ whole genome shotgun (WGS) entry which is preliminary data.</text>
</comment>
<keyword evidence="1" id="KW-0812">Transmembrane</keyword>
<dbReference type="Proteomes" id="UP000605986">
    <property type="component" value="Unassembled WGS sequence"/>
</dbReference>
<accession>A0A8H4KL76</accession>
<proteinExistence type="predicted"/>
<reference evidence="2" key="1">
    <citation type="submission" date="2020-01" db="EMBL/GenBank/DDBJ databases">
        <title>Identification and distribution of gene clusters putatively required for synthesis of sphingolipid metabolism inhibitors in phylogenetically diverse species of the filamentous fungus Fusarium.</title>
        <authorList>
            <person name="Kim H.-S."/>
            <person name="Busman M."/>
            <person name="Brown D.W."/>
            <person name="Divon H."/>
            <person name="Uhlig S."/>
            <person name="Proctor R.H."/>
        </authorList>
    </citation>
    <scope>NUCLEOTIDE SEQUENCE</scope>
    <source>
        <strain evidence="2">NRRL 53441</strain>
    </source>
</reference>
<evidence type="ECO:0000313" key="3">
    <source>
        <dbReference type="Proteomes" id="UP000605986"/>
    </source>
</evidence>
<sequence length="101" mass="11771">MTTNSFGSALPHFDFPQPTVKAITPRLIPQAARLFPTAAIVATGAAYYYTYFYAPRRQYHIWTNPIFEHKQPKHHVKDTRPDSQLSPMERMEEIGMWWTAM</sequence>
<evidence type="ECO:0000313" key="2">
    <source>
        <dbReference type="EMBL" id="KAF4451699.1"/>
    </source>
</evidence>
<dbReference type="AlphaFoldDB" id="A0A8H4KL76"/>
<keyword evidence="3" id="KW-1185">Reference proteome</keyword>
<evidence type="ECO:0000256" key="1">
    <source>
        <dbReference type="SAM" id="Phobius"/>
    </source>
</evidence>
<gene>
    <name evidence="2" type="ORF">F53441_5378</name>
</gene>
<protein>
    <submittedName>
        <fullName evidence="2">Uncharacterized protein</fullName>
    </submittedName>
</protein>